<evidence type="ECO:0000256" key="1">
    <source>
        <dbReference type="SAM" id="MobiDB-lite"/>
    </source>
</evidence>
<feature type="region of interest" description="Disordered" evidence="1">
    <location>
        <begin position="1"/>
        <end position="74"/>
    </location>
</feature>
<comment type="caution">
    <text evidence="2">The sequence shown here is derived from an EMBL/GenBank/DDBJ whole genome shotgun (WGS) entry which is preliminary data.</text>
</comment>
<protein>
    <submittedName>
        <fullName evidence="2">Uncharacterized protein</fullName>
    </submittedName>
</protein>
<organism evidence="2 3">
    <name type="scientific">Kitasatospora cystarginea</name>
    <dbReference type="NCBI Taxonomy" id="58350"/>
    <lineage>
        <taxon>Bacteria</taxon>
        <taxon>Bacillati</taxon>
        <taxon>Actinomycetota</taxon>
        <taxon>Actinomycetes</taxon>
        <taxon>Kitasatosporales</taxon>
        <taxon>Streptomycetaceae</taxon>
        <taxon>Kitasatospora</taxon>
    </lineage>
</organism>
<proteinExistence type="predicted"/>
<feature type="compositionally biased region" description="Basic and acidic residues" evidence="1">
    <location>
        <begin position="56"/>
        <end position="74"/>
    </location>
</feature>
<name>A0ABN3ECM5_9ACTN</name>
<sequence length="74" mass="7883">MIGSAAPRVRSTDRLRGPRAPRGGAGRQGGVRPEAACGIIGCAAPHRPVPDGAPARTDRTDHTDRTDEKEWLTR</sequence>
<gene>
    <name evidence="2" type="ORF">GCM10010430_43400</name>
</gene>
<accession>A0ABN3ECM5</accession>
<evidence type="ECO:0000313" key="2">
    <source>
        <dbReference type="EMBL" id="GAA2254947.1"/>
    </source>
</evidence>
<evidence type="ECO:0000313" key="3">
    <source>
        <dbReference type="Proteomes" id="UP001500305"/>
    </source>
</evidence>
<dbReference type="EMBL" id="BAAATR010000019">
    <property type="protein sequence ID" value="GAA2254947.1"/>
    <property type="molecule type" value="Genomic_DNA"/>
</dbReference>
<keyword evidence="3" id="KW-1185">Reference proteome</keyword>
<reference evidence="2 3" key="1">
    <citation type="journal article" date="2019" name="Int. J. Syst. Evol. Microbiol.">
        <title>The Global Catalogue of Microorganisms (GCM) 10K type strain sequencing project: providing services to taxonomists for standard genome sequencing and annotation.</title>
        <authorList>
            <consortium name="The Broad Institute Genomics Platform"/>
            <consortium name="The Broad Institute Genome Sequencing Center for Infectious Disease"/>
            <person name="Wu L."/>
            <person name="Ma J."/>
        </authorList>
    </citation>
    <scope>NUCLEOTIDE SEQUENCE [LARGE SCALE GENOMIC DNA]</scope>
    <source>
        <strain evidence="2 3">JCM 7356</strain>
    </source>
</reference>
<dbReference type="Proteomes" id="UP001500305">
    <property type="component" value="Unassembled WGS sequence"/>
</dbReference>